<keyword evidence="2" id="KW-0813">Transport</keyword>
<gene>
    <name evidence="10" type="ORF">UFOPK2625_00429</name>
    <name evidence="11" type="ORF">UFOPK2809_00274</name>
    <name evidence="12" type="ORF">UFOPK4092_00396</name>
</gene>
<proteinExistence type="inferred from homology"/>
<dbReference type="GO" id="GO:0006865">
    <property type="term" value="P:amino acid transport"/>
    <property type="evidence" value="ECO:0007669"/>
    <property type="project" value="UniProtKB-KW"/>
</dbReference>
<dbReference type="EMBL" id="CAEZZA010000023">
    <property type="protein sequence ID" value="CAB4739828.1"/>
    <property type="molecule type" value="Genomic_DNA"/>
</dbReference>
<evidence type="ECO:0000256" key="4">
    <source>
        <dbReference type="ARBA" id="ARBA00022692"/>
    </source>
</evidence>
<dbReference type="InterPro" id="IPR001851">
    <property type="entry name" value="ABC_transp_permease"/>
</dbReference>
<keyword evidence="5" id="KW-0029">Amino-acid transport</keyword>
<keyword evidence="6 9" id="KW-1133">Transmembrane helix</keyword>
<evidence type="ECO:0000256" key="2">
    <source>
        <dbReference type="ARBA" id="ARBA00022448"/>
    </source>
</evidence>
<dbReference type="PANTHER" id="PTHR11795">
    <property type="entry name" value="BRANCHED-CHAIN AMINO ACID TRANSPORT SYSTEM PERMEASE PROTEIN LIVH"/>
    <property type="match status" value="1"/>
</dbReference>
<feature type="transmembrane region" description="Helical" evidence="9">
    <location>
        <begin position="336"/>
        <end position="368"/>
    </location>
</feature>
<feature type="transmembrane region" description="Helical" evidence="9">
    <location>
        <begin position="169"/>
        <end position="190"/>
    </location>
</feature>
<feature type="transmembrane region" description="Helical" evidence="9">
    <location>
        <begin position="303"/>
        <end position="324"/>
    </location>
</feature>
<keyword evidence="4 9" id="KW-0812">Transmembrane</keyword>
<feature type="transmembrane region" description="Helical" evidence="9">
    <location>
        <begin position="252"/>
        <end position="274"/>
    </location>
</feature>
<reference evidence="12" key="1">
    <citation type="submission" date="2020-05" db="EMBL/GenBank/DDBJ databases">
        <authorList>
            <person name="Chiriac C."/>
            <person name="Salcher M."/>
            <person name="Ghai R."/>
            <person name="Kavagutti S V."/>
        </authorList>
    </citation>
    <scope>NUCLEOTIDE SEQUENCE</scope>
</reference>
<evidence type="ECO:0000313" key="12">
    <source>
        <dbReference type="EMBL" id="CAB5011146.1"/>
    </source>
</evidence>
<feature type="transmembrane region" description="Helical" evidence="9">
    <location>
        <begin position="380"/>
        <end position="398"/>
    </location>
</feature>
<dbReference type="CDD" id="cd06582">
    <property type="entry name" value="TM_PBP1_LivH_like"/>
    <property type="match status" value="1"/>
</dbReference>
<dbReference type="GO" id="GO:0022857">
    <property type="term" value="F:transmembrane transporter activity"/>
    <property type="evidence" value="ECO:0007669"/>
    <property type="project" value="InterPro"/>
</dbReference>
<evidence type="ECO:0000256" key="6">
    <source>
        <dbReference type="ARBA" id="ARBA00022989"/>
    </source>
</evidence>
<dbReference type="Pfam" id="PF13620">
    <property type="entry name" value="CarboxypepD_reg"/>
    <property type="match status" value="1"/>
</dbReference>
<accession>A0A6J7Q1I4</accession>
<dbReference type="GO" id="GO:0005886">
    <property type="term" value="C:plasma membrane"/>
    <property type="evidence" value="ECO:0007669"/>
    <property type="project" value="UniProtKB-SubCell"/>
</dbReference>
<dbReference type="InterPro" id="IPR013784">
    <property type="entry name" value="Carb-bd-like_fold"/>
</dbReference>
<protein>
    <submittedName>
        <fullName evidence="12">Unannotated protein</fullName>
    </submittedName>
</protein>
<feature type="transmembrane region" description="Helical" evidence="9">
    <location>
        <begin position="211"/>
        <end position="232"/>
    </location>
</feature>
<evidence type="ECO:0000256" key="9">
    <source>
        <dbReference type="SAM" id="Phobius"/>
    </source>
</evidence>
<evidence type="ECO:0000256" key="8">
    <source>
        <dbReference type="ARBA" id="ARBA00037998"/>
    </source>
</evidence>
<keyword evidence="3" id="KW-1003">Cell membrane</keyword>
<evidence type="ECO:0000313" key="10">
    <source>
        <dbReference type="EMBL" id="CAB4699328.1"/>
    </source>
</evidence>
<feature type="transmembrane region" description="Helical" evidence="9">
    <location>
        <begin position="120"/>
        <end position="142"/>
    </location>
</feature>
<dbReference type="PANTHER" id="PTHR11795:SF445">
    <property type="entry name" value="AMINO ACID ABC TRANSPORTER PERMEASE PROTEIN"/>
    <property type="match status" value="1"/>
</dbReference>
<dbReference type="SUPFAM" id="SSF49452">
    <property type="entry name" value="Starch-binding domain-like"/>
    <property type="match status" value="1"/>
</dbReference>
<organism evidence="12">
    <name type="scientific">freshwater metagenome</name>
    <dbReference type="NCBI Taxonomy" id="449393"/>
    <lineage>
        <taxon>unclassified sequences</taxon>
        <taxon>metagenomes</taxon>
        <taxon>ecological metagenomes</taxon>
    </lineage>
</organism>
<dbReference type="AlphaFoldDB" id="A0A6J7Q1I4"/>
<sequence>MAFAPSAAAAGTAIVGTLKGPDGSALVNVSLTAAAEGFTETVVSGSDGAFRIEVPKGGTYQLTVDAATLPTGITFSKAADQDRSILVLGGEKKVLFTFASGADGGTATTSSFTWARISQLLVDGLFFGILIALGAVGLNLIFGTTGLTNFSHGELLTLGAFTAVVLNELGLNLIIAAPIAVALSAILWGWGQNRILWKPLRRRKTGLIASMVVTIGLAITIRYTLLLFFGGSPRSYQQFAGQSGLEFGPVSITPKSIVFAILAAIAIAATVFWLQRSRIGKATRAVSDNPALASATGIDVERVISVVWILGAGLAAFAGIYLGSTQDVTWNMGQRLLLVMFAAVTLGGLGTIYGAIVGALVVGMFVQLSTLFIPTEMKTVGALFLMIIILLVRPQGILGRRERVG</sequence>
<dbReference type="InterPro" id="IPR052157">
    <property type="entry name" value="BCAA_transport_permease"/>
</dbReference>
<evidence type="ECO:0000256" key="5">
    <source>
        <dbReference type="ARBA" id="ARBA00022970"/>
    </source>
</evidence>
<evidence type="ECO:0000256" key="1">
    <source>
        <dbReference type="ARBA" id="ARBA00004651"/>
    </source>
</evidence>
<dbReference type="GO" id="GO:0030246">
    <property type="term" value="F:carbohydrate binding"/>
    <property type="evidence" value="ECO:0007669"/>
    <property type="project" value="InterPro"/>
</dbReference>
<name>A0A6J7Q1I4_9ZZZZ</name>
<keyword evidence="7 9" id="KW-0472">Membrane</keyword>
<comment type="subcellular location">
    <subcellularLocation>
        <location evidence="1">Cell membrane</location>
        <topology evidence="1">Multi-pass membrane protein</topology>
    </subcellularLocation>
</comment>
<evidence type="ECO:0000313" key="11">
    <source>
        <dbReference type="EMBL" id="CAB4739828.1"/>
    </source>
</evidence>
<dbReference type="EMBL" id="CAEZXZ010000045">
    <property type="protein sequence ID" value="CAB4699328.1"/>
    <property type="molecule type" value="Genomic_DNA"/>
</dbReference>
<evidence type="ECO:0000256" key="7">
    <source>
        <dbReference type="ARBA" id="ARBA00023136"/>
    </source>
</evidence>
<dbReference type="Pfam" id="PF02653">
    <property type="entry name" value="BPD_transp_2"/>
    <property type="match status" value="1"/>
</dbReference>
<comment type="similarity">
    <text evidence="8">Belongs to the binding-protein-dependent transport system permease family. LivHM subfamily.</text>
</comment>
<dbReference type="EMBL" id="CAFBPJ010000027">
    <property type="protein sequence ID" value="CAB5011146.1"/>
    <property type="molecule type" value="Genomic_DNA"/>
</dbReference>
<evidence type="ECO:0000256" key="3">
    <source>
        <dbReference type="ARBA" id="ARBA00022475"/>
    </source>
</evidence>